<dbReference type="Pfam" id="PF19304">
    <property type="entry name" value="PGDH_inter"/>
    <property type="match status" value="1"/>
</dbReference>
<comment type="catalytic activity">
    <reaction evidence="7 8">
        <text>(2R)-3-phosphoglycerate + NAD(+) = 3-phosphooxypyruvate + NADH + H(+)</text>
        <dbReference type="Rhea" id="RHEA:12641"/>
        <dbReference type="ChEBI" id="CHEBI:15378"/>
        <dbReference type="ChEBI" id="CHEBI:18110"/>
        <dbReference type="ChEBI" id="CHEBI:57540"/>
        <dbReference type="ChEBI" id="CHEBI:57945"/>
        <dbReference type="ChEBI" id="CHEBI:58272"/>
        <dbReference type="EC" id="1.1.1.95"/>
    </reaction>
</comment>
<dbReference type="Proteomes" id="UP000777265">
    <property type="component" value="Unassembled WGS sequence"/>
</dbReference>
<dbReference type="Pfam" id="PF00389">
    <property type="entry name" value="2-Hacid_dh"/>
    <property type="match status" value="1"/>
</dbReference>
<dbReference type="InterPro" id="IPR050857">
    <property type="entry name" value="D-2-hydroxyacid_DH"/>
</dbReference>
<dbReference type="SUPFAM" id="SSF55021">
    <property type="entry name" value="ACT-like"/>
    <property type="match status" value="1"/>
</dbReference>
<evidence type="ECO:0000313" key="12">
    <source>
        <dbReference type="EMBL" id="NLW34300.1"/>
    </source>
</evidence>
<keyword evidence="8" id="KW-0028">Amino-acid biosynthesis</keyword>
<dbReference type="PANTHER" id="PTHR42789:SF1">
    <property type="entry name" value="D-ISOMER SPECIFIC 2-HYDROXYACID DEHYDROGENASE FAMILY PROTEIN (AFU_ORTHOLOGUE AFUA_6G10090)"/>
    <property type="match status" value="1"/>
</dbReference>
<feature type="domain" description="D-isomer specific 2-hydroxyacid dehydrogenase catalytic" evidence="9">
    <location>
        <begin position="4"/>
        <end position="318"/>
    </location>
</feature>
<comment type="pathway">
    <text evidence="1 8">Amino-acid biosynthesis; L-serine biosynthesis; L-serine from 3-phospho-D-glycerate: step 1/3.</text>
</comment>
<dbReference type="InterPro" id="IPR036291">
    <property type="entry name" value="NAD(P)-bd_dom_sf"/>
</dbReference>
<evidence type="ECO:0000256" key="4">
    <source>
        <dbReference type="ARBA" id="ARBA00021582"/>
    </source>
</evidence>
<proteinExistence type="inferred from homology"/>
<dbReference type="Gene3D" id="3.30.70.260">
    <property type="match status" value="1"/>
</dbReference>
<dbReference type="InterPro" id="IPR029009">
    <property type="entry name" value="ASB_dom_sf"/>
</dbReference>
<dbReference type="CDD" id="cd12173">
    <property type="entry name" value="PGDH_4"/>
    <property type="match status" value="1"/>
</dbReference>
<dbReference type="InterPro" id="IPR029753">
    <property type="entry name" value="D-isomer_DH_CS"/>
</dbReference>
<keyword evidence="8" id="KW-0718">Serine biosynthesis</keyword>
<comment type="similarity">
    <text evidence="2 8">Belongs to the D-isomer specific 2-hydroxyacid dehydrogenase family.</text>
</comment>
<evidence type="ECO:0000256" key="1">
    <source>
        <dbReference type="ARBA" id="ARBA00005216"/>
    </source>
</evidence>
<dbReference type="Gene3D" id="3.30.1330.90">
    <property type="entry name" value="D-3-phosphoglycerate dehydrogenase, domain 3"/>
    <property type="match status" value="1"/>
</dbReference>
<dbReference type="InterPro" id="IPR006139">
    <property type="entry name" value="D-isomer_2_OHA_DH_cat_dom"/>
</dbReference>
<gene>
    <name evidence="12" type="ORF">GXY80_02295</name>
</gene>
<evidence type="ECO:0000259" key="11">
    <source>
        <dbReference type="Pfam" id="PF19304"/>
    </source>
</evidence>
<dbReference type="GO" id="GO:0006564">
    <property type="term" value="P:L-serine biosynthetic process"/>
    <property type="evidence" value="ECO:0007669"/>
    <property type="project" value="UniProtKB-UniRule"/>
</dbReference>
<dbReference type="SUPFAM" id="SSF51735">
    <property type="entry name" value="NAD(P)-binding Rossmann-fold domains"/>
    <property type="match status" value="1"/>
</dbReference>
<reference evidence="12" key="2">
    <citation type="submission" date="2020-01" db="EMBL/GenBank/DDBJ databases">
        <authorList>
            <person name="Campanaro S."/>
        </authorList>
    </citation>
    <scope>NUCLEOTIDE SEQUENCE</scope>
    <source>
        <strain evidence="12">AS06rmzACSIP_7</strain>
    </source>
</reference>
<dbReference type="AlphaFoldDB" id="A0A971M1U1"/>
<dbReference type="FunFam" id="3.40.50.720:FF:000021">
    <property type="entry name" value="D-3-phosphoglycerate dehydrogenase"/>
    <property type="match status" value="1"/>
</dbReference>
<dbReference type="InterPro" id="IPR045626">
    <property type="entry name" value="PGDH_ASB_dom"/>
</dbReference>
<dbReference type="PANTHER" id="PTHR42789">
    <property type="entry name" value="D-ISOMER SPECIFIC 2-HYDROXYACID DEHYDROGENASE FAMILY PROTEIN (AFU_ORTHOLOGUE AFUA_6G10090)"/>
    <property type="match status" value="1"/>
</dbReference>
<protein>
    <recommendedName>
        <fullName evidence="4 8">D-3-phosphoglycerate dehydrogenase</fullName>
        <ecNumber evidence="3 8">1.1.1.95</ecNumber>
    </recommendedName>
</protein>
<evidence type="ECO:0000256" key="2">
    <source>
        <dbReference type="ARBA" id="ARBA00005854"/>
    </source>
</evidence>
<dbReference type="EMBL" id="JAAYEE010000038">
    <property type="protein sequence ID" value="NLW34300.1"/>
    <property type="molecule type" value="Genomic_DNA"/>
</dbReference>
<evidence type="ECO:0000259" key="10">
    <source>
        <dbReference type="Pfam" id="PF02826"/>
    </source>
</evidence>
<evidence type="ECO:0000256" key="7">
    <source>
        <dbReference type="ARBA" id="ARBA00048731"/>
    </source>
</evidence>
<dbReference type="GO" id="GO:0051287">
    <property type="term" value="F:NAD binding"/>
    <property type="evidence" value="ECO:0007669"/>
    <property type="project" value="UniProtKB-UniRule"/>
</dbReference>
<dbReference type="SUPFAM" id="SSF143548">
    <property type="entry name" value="Serine metabolism enzymes domain"/>
    <property type="match status" value="1"/>
</dbReference>
<evidence type="ECO:0000256" key="5">
    <source>
        <dbReference type="ARBA" id="ARBA00023002"/>
    </source>
</evidence>
<reference evidence="12" key="1">
    <citation type="journal article" date="2020" name="Biotechnol. Biofuels">
        <title>New insights from the biogas microbiome by comprehensive genome-resolved metagenomics of nearly 1600 species originating from multiple anaerobic digesters.</title>
        <authorList>
            <person name="Campanaro S."/>
            <person name="Treu L."/>
            <person name="Rodriguez-R L.M."/>
            <person name="Kovalovszki A."/>
            <person name="Ziels R.M."/>
            <person name="Maus I."/>
            <person name="Zhu X."/>
            <person name="Kougias P.G."/>
            <person name="Basile A."/>
            <person name="Luo G."/>
            <person name="Schluter A."/>
            <person name="Konstantinidis K.T."/>
            <person name="Angelidaki I."/>
        </authorList>
    </citation>
    <scope>NUCLEOTIDE SEQUENCE</scope>
    <source>
        <strain evidence="12">AS06rmzACSIP_7</strain>
    </source>
</reference>
<evidence type="ECO:0000256" key="8">
    <source>
        <dbReference type="RuleBase" id="RU363003"/>
    </source>
</evidence>
<dbReference type="NCBIfam" id="TIGR01327">
    <property type="entry name" value="PGDH"/>
    <property type="match status" value="1"/>
</dbReference>
<feature type="non-terminal residue" evidence="12">
    <location>
        <position position="509"/>
    </location>
</feature>
<accession>A0A971M1U1</accession>
<dbReference type="SUPFAM" id="SSF52283">
    <property type="entry name" value="Formate/glycerate dehydrogenase catalytic domain-like"/>
    <property type="match status" value="1"/>
</dbReference>
<feature type="domain" description="D-3-phosphoglycerate dehydrogenase ASB" evidence="11">
    <location>
        <begin position="332"/>
        <end position="459"/>
    </location>
</feature>
<evidence type="ECO:0000259" key="9">
    <source>
        <dbReference type="Pfam" id="PF00389"/>
    </source>
</evidence>
<keyword evidence="6 8" id="KW-0520">NAD</keyword>
<name>A0A971M1U1_9BACT</name>
<dbReference type="InterPro" id="IPR045865">
    <property type="entry name" value="ACT-like_dom_sf"/>
</dbReference>
<dbReference type="GO" id="GO:0004617">
    <property type="term" value="F:phosphoglycerate dehydrogenase activity"/>
    <property type="evidence" value="ECO:0007669"/>
    <property type="project" value="UniProtKB-UniRule"/>
</dbReference>
<feature type="domain" description="D-isomer specific 2-hydroxyacid dehydrogenase NAD-binding" evidence="10">
    <location>
        <begin position="107"/>
        <end position="286"/>
    </location>
</feature>
<evidence type="ECO:0000256" key="3">
    <source>
        <dbReference type="ARBA" id="ARBA00013143"/>
    </source>
</evidence>
<dbReference type="Pfam" id="PF02826">
    <property type="entry name" value="2-Hacid_dh_C"/>
    <property type="match status" value="1"/>
</dbReference>
<organism evidence="12 13">
    <name type="scientific">Syntrophorhabdus aromaticivorans</name>
    <dbReference type="NCBI Taxonomy" id="328301"/>
    <lineage>
        <taxon>Bacteria</taxon>
        <taxon>Pseudomonadati</taxon>
        <taxon>Thermodesulfobacteriota</taxon>
        <taxon>Syntrophorhabdia</taxon>
        <taxon>Syntrophorhabdales</taxon>
        <taxon>Syntrophorhabdaceae</taxon>
        <taxon>Syntrophorhabdus</taxon>
    </lineage>
</organism>
<dbReference type="PROSITE" id="PS00671">
    <property type="entry name" value="D_2_HYDROXYACID_DH_3"/>
    <property type="match status" value="1"/>
</dbReference>
<dbReference type="EC" id="1.1.1.95" evidence="3 8"/>
<evidence type="ECO:0000313" key="13">
    <source>
        <dbReference type="Proteomes" id="UP000777265"/>
    </source>
</evidence>
<dbReference type="InterPro" id="IPR006236">
    <property type="entry name" value="PGDH"/>
</dbReference>
<keyword evidence="5 8" id="KW-0560">Oxidoreductase</keyword>
<dbReference type="Gene3D" id="3.40.50.720">
    <property type="entry name" value="NAD(P)-binding Rossmann-like Domain"/>
    <property type="match status" value="2"/>
</dbReference>
<dbReference type="InterPro" id="IPR006140">
    <property type="entry name" value="D-isomer_DH_NAD-bd"/>
</dbReference>
<sequence>MYKVLVTETVSEAGLELLRQDKDIKIEVRTGLSREDLLKAVSDVDGMITRSGTPLDAEVLGAAKKLRAAARAGVGLDNIDLAEASRHGVVIINTPTGNTLAATEHTMAMMLALVRRVPQAFNSVTSGEWKRSRFVGRQLSGKRLLIIGLGRIGTQVALRCRVFGMEVTAFDPYISTEKAERAGVELVDDLAGGLSLADIVTLHVPLTRETRGMIDGEILKTCKRGAYIINCARGGLVEEDACAEAVRSGHLSGAAFDVFDGEPIRQDHPLLAEDIRDRVIVTPHIGANTEEAQSAVATIACSNLLAALKGKPCENAVNLPFVEQTLSDGSRAFLSLARKLGFLAAHLVREPVKDIRITLRGPLFSPEDDPICFEIPYHYSPFSVAGLKGFLEYSHGPEVNYMSAPLIAADKGIRVEESRTAGGTWKNQIELSLSVAKQREKITVSGTVTEEGKQRVVNIGGYWIEFVPEGTVLLFSNHDRPGVIGKVGTLLGKVGTNIANFALGRRNGS</sequence>
<comment type="caution">
    <text evidence="12">The sequence shown here is derived from an EMBL/GenBank/DDBJ whole genome shotgun (WGS) entry which is preliminary data.</text>
</comment>
<evidence type="ECO:0000256" key="6">
    <source>
        <dbReference type="ARBA" id="ARBA00023027"/>
    </source>
</evidence>